<feature type="compositionally biased region" description="Basic and acidic residues" evidence="1">
    <location>
        <begin position="8"/>
        <end position="34"/>
    </location>
</feature>
<sequence length="488" mass="53950">MSLEAALDDERKQIIEIMERQKRKSEAQAKDASSRGRSQSPGMARTQSRGISGRSLSRGSVADDRFSITQHDPSERLRSPSSTRLKKDVLSDDEASLSSDEEQISDTDSEFGYDDGGALLPNFATYSPALETATTDKVNIKDEVASIGRADTARLIADAKKAEELDQLSAAERAVANARLVGQNVPRDVAEMVGADSRSPHNDKFFQEDKERKEKLKEYAVYKKKLVSPTGNANDNFLVPYTSDVEERKDSELARSLNEHVEVSPIESSGDNARAIRTITRGGFFEIVKGQKRPKTFLLCTDFSDESKYALEWCVGTVLVDGSVLYIINVIEDDDFSSMNLNGIPSQTYSKGSPLTPTASAPASAPSKSRDKLRTDNVERMTAEVLELLRLTKLQVHVVCESIHHPIPRHFIVEIIHHLSPTLVIVGSKGKSALKGVLLGSLSNYLVRKSNVPVMVVKRKLKKLTRRKANQFSNNIKPLHTLAEARID</sequence>
<feature type="compositionally biased region" description="Low complexity" evidence="1">
    <location>
        <begin position="48"/>
        <end position="60"/>
    </location>
</feature>
<dbReference type="EMBL" id="HG793129">
    <property type="protein sequence ID" value="CDK28343.1"/>
    <property type="molecule type" value="Genomic_DNA"/>
</dbReference>
<evidence type="ECO:0000313" key="4">
    <source>
        <dbReference type="Proteomes" id="UP000019384"/>
    </source>
</evidence>
<feature type="domain" description="UspA" evidence="2">
    <location>
        <begin position="295"/>
        <end position="458"/>
    </location>
</feature>
<dbReference type="PRINTS" id="PR01438">
    <property type="entry name" value="UNVRSLSTRESS"/>
</dbReference>
<dbReference type="PANTHER" id="PTHR46100:SF4">
    <property type="entry name" value="USPA DOMAIN-CONTAINING PROTEIN"/>
    <property type="match status" value="1"/>
</dbReference>
<evidence type="ECO:0000313" key="3">
    <source>
        <dbReference type="EMBL" id="CDK28343.1"/>
    </source>
</evidence>
<proteinExistence type="predicted"/>
<reference evidence="3" key="2">
    <citation type="submission" date="2014-02" db="EMBL/GenBank/DDBJ databases">
        <title>Complete DNA sequence of /Kuraishia capsulata/ illustrates novel genomic features among budding yeasts (/Saccharomycotina/).</title>
        <authorList>
            <person name="Morales L."/>
            <person name="Noel B."/>
            <person name="Porcel B."/>
            <person name="Marcet-Houben M."/>
            <person name="Hullo M-F."/>
            <person name="Sacerdot C."/>
            <person name="Tekaia F."/>
            <person name="Leh-Louis V."/>
            <person name="Despons L."/>
            <person name="Khanna V."/>
            <person name="Aury J-M."/>
            <person name="Barbe V."/>
            <person name="Couloux A."/>
            <person name="Labadie K."/>
            <person name="Pelletier E."/>
            <person name="Souciet J-L."/>
            <person name="Boekhout T."/>
            <person name="Gabaldon T."/>
            <person name="Wincker P."/>
            <person name="Dujon B."/>
        </authorList>
    </citation>
    <scope>NUCLEOTIDE SEQUENCE</scope>
    <source>
        <strain evidence="3">CBS 1993</strain>
    </source>
</reference>
<dbReference type="GeneID" id="34521721"/>
<dbReference type="CDD" id="cd23659">
    <property type="entry name" value="USP_At3g01520-like"/>
    <property type="match status" value="1"/>
</dbReference>
<dbReference type="HOGENOM" id="CLU_597158_0_0_1"/>
<name>W6MPT1_9ASCO</name>
<accession>W6MPT1</accession>
<dbReference type="Gene3D" id="3.40.50.620">
    <property type="entry name" value="HUPs"/>
    <property type="match status" value="1"/>
</dbReference>
<dbReference type="RefSeq" id="XP_022460333.1">
    <property type="nucleotide sequence ID" value="XM_022601048.1"/>
</dbReference>
<dbReference type="STRING" id="1382522.W6MPT1"/>
<evidence type="ECO:0000256" key="1">
    <source>
        <dbReference type="SAM" id="MobiDB-lite"/>
    </source>
</evidence>
<dbReference type="InterPro" id="IPR006016">
    <property type="entry name" value="UspA"/>
</dbReference>
<dbReference type="InterPro" id="IPR014729">
    <property type="entry name" value="Rossmann-like_a/b/a_fold"/>
</dbReference>
<feature type="compositionally biased region" description="Acidic residues" evidence="1">
    <location>
        <begin position="91"/>
        <end position="113"/>
    </location>
</feature>
<organism evidence="3 4">
    <name type="scientific">Kuraishia capsulata CBS 1993</name>
    <dbReference type="NCBI Taxonomy" id="1382522"/>
    <lineage>
        <taxon>Eukaryota</taxon>
        <taxon>Fungi</taxon>
        <taxon>Dikarya</taxon>
        <taxon>Ascomycota</taxon>
        <taxon>Saccharomycotina</taxon>
        <taxon>Pichiomycetes</taxon>
        <taxon>Pichiales</taxon>
        <taxon>Pichiaceae</taxon>
        <taxon>Kuraishia</taxon>
    </lineage>
</organism>
<dbReference type="SUPFAM" id="SSF52402">
    <property type="entry name" value="Adenine nucleotide alpha hydrolases-like"/>
    <property type="match status" value="1"/>
</dbReference>
<protein>
    <recommendedName>
        <fullName evidence="2">UspA domain-containing protein</fullName>
    </recommendedName>
</protein>
<dbReference type="Pfam" id="PF00582">
    <property type="entry name" value="Usp"/>
    <property type="match status" value="1"/>
</dbReference>
<dbReference type="PANTHER" id="PTHR46100">
    <property type="entry name" value="IMP2'P"/>
    <property type="match status" value="1"/>
</dbReference>
<dbReference type="AlphaFoldDB" id="W6MPT1"/>
<feature type="region of interest" description="Disordered" evidence="1">
    <location>
        <begin position="348"/>
        <end position="374"/>
    </location>
</feature>
<dbReference type="Proteomes" id="UP000019384">
    <property type="component" value="Unassembled WGS sequence"/>
</dbReference>
<feature type="compositionally biased region" description="Basic and acidic residues" evidence="1">
    <location>
        <begin position="61"/>
        <end position="78"/>
    </location>
</feature>
<feature type="compositionally biased region" description="Polar residues" evidence="1">
    <location>
        <begin position="35"/>
        <end position="47"/>
    </location>
</feature>
<keyword evidence="4" id="KW-1185">Reference proteome</keyword>
<feature type="region of interest" description="Disordered" evidence="1">
    <location>
        <begin position="1"/>
        <end position="113"/>
    </location>
</feature>
<dbReference type="InterPro" id="IPR006015">
    <property type="entry name" value="Universal_stress_UspA"/>
</dbReference>
<evidence type="ECO:0000259" key="2">
    <source>
        <dbReference type="Pfam" id="PF00582"/>
    </source>
</evidence>
<gene>
    <name evidence="3" type="ORF">KUCA_T00004325001</name>
</gene>
<feature type="compositionally biased region" description="Low complexity" evidence="1">
    <location>
        <begin position="353"/>
        <end position="367"/>
    </location>
</feature>
<dbReference type="OrthoDB" id="992776at2759"/>
<reference evidence="3" key="1">
    <citation type="submission" date="2013-12" db="EMBL/GenBank/DDBJ databases">
        <authorList>
            <person name="Genoscope - CEA"/>
        </authorList>
    </citation>
    <scope>NUCLEOTIDE SEQUENCE</scope>
    <source>
        <strain evidence="3">CBS 1993</strain>
    </source>
</reference>